<dbReference type="Pfam" id="PF00622">
    <property type="entry name" value="SPRY"/>
    <property type="match status" value="1"/>
</dbReference>
<dbReference type="FunCoup" id="A0A6P8SR82">
    <property type="interactions" value="14"/>
</dbReference>
<dbReference type="Pfam" id="PF00643">
    <property type="entry name" value="zf-B_box"/>
    <property type="match status" value="1"/>
</dbReference>
<dbReference type="SMART" id="SM00184">
    <property type="entry name" value="RING"/>
    <property type="match status" value="1"/>
</dbReference>
<dbReference type="InterPro" id="IPR003877">
    <property type="entry name" value="SPRY_dom"/>
</dbReference>
<dbReference type="PROSITE" id="PS50089">
    <property type="entry name" value="ZF_RING_2"/>
    <property type="match status" value="1"/>
</dbReference>
<dbReference type="PRINTS" id="PR01407">
    <property type="entry name" value="BUTYPHLNCDUF"/>
</dbReference>
<keyword evidence="2 4" id="KW-0863">Zinc-finger</keyword>
<dbReference type="CDD" id="cd12893">
    <property type="entry name" value="SPRY_PRY_TRIM35"/>
    <property type="match status" value="1"/>
</dbReference>
<dbReference type="InterPro" id="IPR013320">
    <property type="entry name" value="ConA-like_dom_sf"/>
</dbReference>
<dbReference type="KEGG" id="gacu:117533520"/>
<dbReference type="SUPFAM" id="SSF49899">
    <property type="entry name" value="Concanavalin A-like lectins/glucanases"/>
    <property type="match status" value="1"/>
</dbReference>
<dbReference type="Gene3D" id="2.60.120.920">
    <property type="match status" value="1"/>
</dbReference>
<evidence type="ECO:0000256" key="4">
    <source>
        <dbReference type="PROSITE-ProRule" id="PRU00024"/>
    </source>
</evidence>
<dbReference type="OrthoDB" id="6105938at2759"/>
<dbReference type="Pfam" id="PF13445">
    <property type="entry name" value="zf-RING_UBOX"/>
    <property type="match status" value="1"/>
</dbReference>
<reference evidence="10" key="1">
    <citation type="submission" date="2025-08" db="UniProtKB">
        <authorList>
            <consortium name="RefSeq"/>
        </authorList>
    </citation>
    <scope>IDENTIFICATION</scope>
</reference>
<feature type="domain" description="RING-type" evidence="6">
    <location>
        <begin position="11"/>
        <end position="51"/>
    </location>
</feature>
<dbReference type="SMART" id="SM00449">
    <property type="entry name" value="SPRY"/>
    <property type="match status" value="1"/>
</dbReference>
<dbReference type="SMART" id="SM00589">
    <property type="entry name" value="PRY"/>
    <property type="match status" value="1"/>
</dbReference>
<dbReference type="PANTHER" id="PTHR24103">
    <property type="entry name" value="E3 UBIQUITIN-PROTEIN LIGASE TRIM"/>
    <property type="match status" value="1"/>
</dbReference>
<keyword evidence="1" id="KW-0479">Metal-binding</keyword>
<feature type="domain" description="B30.2/SPRY" evidence="8">
    <location>
        <begin position="268"/>
        <end position="459"/>
    </location>
</feature>
<dbReference type="Gene3D" id="3.30.160.60">
    <property type="entry name" value="Classic Zinc Finger"/>
    <property type="match status" value="1"/>
</dbReference>
<evidence type="ECO:0000313" key="10">
    <source>
        <dbReference type="RefSeq" id="XP_034053194.1"/>
    </source>
</evidence>
<dbReference type="InterPro" id="IPR006574">
    <property type="entry name" value="PRY"/>
</dbReference>
<dbReference type="PROSITE" id="PS50188">
    <property type="entry name" value="B302_SPRY"/>
    <property type="match status" value="1"/>
</dbReference>
<evidence type="ECO:0000256" key="1">
    <source>
        <dbReference type="ARBA" id="ARBA00022723"/>
    </source>
</evidence>
<dbReference type="Pfam" id="PF13765">
    <property type="entry name" value="PRY"/>
    <property type="match status" value="1"/>
</dbReference>
<dbReference type="PROSITE" id="PS00518">
    <property type="entry name" value="ZF_RING_1"/>
    <property type="match status" value="1"/>
</dbReference>
<dbReference type="Gene3D" id="3.30.40.10">
    <property type="entry name" value="Zinc/RING finger domain, C3HC4 (zinc finger)"/>
    <property type="match status" value="1"/>
</dbReference>
<accession>A0A6P8SR82</accession>
<dbReference type="AlphaFoldDB" id="A0A6P8SR82"/>
<dbReference type="InParanoid" id="A0A6P8SR82"/>
<dbReference type="InterPro" id="IPR050143">
    <property type="entry name" value="TRIM/RBCC"/>
</dbReference>
<organism evidence="9 10">
    <name type="scientific">Gymnodraco acuticeps</name>
    <name type="common">Antarctic dragonfish</name>
    <dbReference type="NCBI Taxonomy" id="8218"/>
    <lineage>
        <taxon>Eukaryota</taxon>
        <taxon>Metazoa</taxon>
        <taxon>Chordata</taxon>
        <taxon>Craniata</taxon>
        <taxon>Vertebrata</taxon>
        <taxon>Euteleostomi</taxon>
        <taxon>Actinopterygii</taxon>
        <taxon>Neopterygii</taxon>
        <taxon>Teleostei</taxon>
        <taxon>Neoteleostei</taxon>
        <taxon>Acanthomorphata</taxon>
        <taxon>Eupercaria</taxon>
        <taxon>Perciformes</taxon>
        <taxon>Notothenioidei</taxon>
        <taxon>Bathydraconidae</taxon>
        <taxon>Gymnodraco</taxon>
    </lineage>
</organism>
<dbReference type="SUPFAM" id="SSF57845">
    <property type="entry name" value="B-box zinc-binding domain"/>
    <property type="match status" value="1"/>
</dbReference>
<evidence type="ECO:0000256" key="2">
    <source>
        <dbReference type="ARBA" id="ARBA00022771"/>
    </source>
</evidence>
<keyword evidence="5" id="KW-0175">Coiled coil</keyword>
<feature type="domain" description="B box-type" evidence="7">
    <location>
        <begin position="79"/>
        <end position="120"/>
    </location>
</feature>
<keyword evidence="9" id="KW-1185">Reference proteome</keyword>
<gene>
    <name evidence="10" type="primary">LOC117533520</name>
</gene>
<proteinExistence type="predicted"/>
<dbReference type="InterPro" id="IPR003879">
    <property type="entry name" value="Butyrophylin_SPRY"/>
</dbReference>
<dbReference type="PROSITE" id="PS50119">
    <property type="entry name" value="ZF_BBOX"/>
    <property type="match status" value="1"/>
</dbReference>
<keyword evidence="3" id="KW-0862">Zinc</keyword>
<dbReference type="InterPro" id="IPR001870">
    <property type="entry name" value="B30.2/SPRY"/>
</dbReference>
<evidence type="ECO:0000256" key="3">
    <source>
        <dbReference type="ARBA" id="ARBA00022833"/>
    </source>
</evidence>
<sequence length="462" mass="53477">MASRLEEDLCCTVCHDIFKDPVVLSCSHSFCRACLQTWWTEKVIKECPLCKRPSDYEPPCNLVLKNLCESFLQERDQRPPEALCSLHSEKLKLFCLDHQQPVCVVCRDSEKHSDHRFRPIDEAARQYKKELQETLQPLKEKLKTFEEVKVKFDQTAGHLKVQARHTEMQIKKQFKKLHQFLEEEEEARMAALKEEEEQKRRVMEEKMEAVSREIAARSHTVRATEEELRAEDVSFLHNYKAAVERLQRPLLEDPHLPSGALIDQAKHLGNLSFNIWSKMKDMVSYSPLILDPNTAYPNLVLSEDLTSVRLGGDVQELPDNPERFDDYSVMGSEGFNSGTHSWDVQVGDNTCWELGVLAESVQRKGDKQSGVWRIYYHKGKYSAWSPSDTLTPLLLQKKPQRVRVSLDWNRGKLSFSDPDTNTHIHTFTHTFTERLFPYIGNFDVPPLQVLPVKVSVTLEQQI</sequence>
<evidence type="ECO:0000259" key="7">
    <source>
        <dbReference type="PROSITE" id="PS50119"/>
    </source>
</evidence>
<dbReference type="RefSeq" id="XP_034053194.1">
    <property type="nucleotide sequence ID" value="XM_034197303.1"/>
</dbReference>
<dbReference type="SMART" id="SM00336">
    <property type="entry name" value="BBOX"/>
    <property type="match status" value="1"/>
</dbReference>
<protein>
    <submittedName>
        <fullName evidence="10">Nuclear factor 7, brain-like</fullName>
    </submittedName>
</protein>
<dbReference type="InterPro" id="IPR001841">
    <property type="entry name" value="Znf_RING"/>
</dbReference>
<dbReference type="GeneID" id="117533520"/>
<feature type="coiled-coil region" evidence="5">
    <location>
        <begin position="178"/>
        <end position="213"/>
    </location>
</feature>
<evidence type="ECO:0000259" key="6">
    <source>
        <dbReference type="PROSITE" id="PS50089"/>
    </source>
</evidence>
<dbReference type="Proteomes" id="UP000515161">
    <property type="component" value="Unplaced"/>
</dbReference>
<dbReference type="InterPro" id="IPR027370">
    <property type="entry name" value="Znf-RING_euk"/>
</dbReference>
<evidence type="ECO:0000259" key="8">
    <source>
        <dbReference type="PROSITE" id="PS50188"/>
    </source>
</evidence>
<evidence type="ECO:0000313" key="9">
    <source>
        <dbReference type="Proteomes" id="UP000515161"/>
    </source>
</evidence>
<evidence type="ECO:0000256" key="5">
    <source>
        <dbReference type="SAM" id="Coils"/>
    </source>
</evidence>
<dbReference type="InterPro" id="IPR013083">
    <property type="entry name" value="Znf_RING/FYVE/PHD"/>
</dbReference>
<dbReference type="InterPro" id="IPR000315">
    <property type="entry name" value="Znf_B-box"/>
</dbReference>
<dbReference type="InterPro" id="IPR017907">
    <property type="entry name" value="Znf_RING_CS"/>
</dbReference>
<dbReference type="SUPFAM" id="SSF57850">
    <property type="entry name" value="RING/U-box"/>
    <property type="match status" value="1"/>
</dbReference>
<dbReference type="GO" id="GO:0008270">
    <property type="term" value="F:zinc ion binding"/>
    <property type="evidence" value="ECO:0007669"/>
    <property type="project" value="UniProtKB-KW"/>
</dbReference>
<name>A0A6P8SR82_GYMAC</name>
<dbReference type="InterPro" id="IPR043136">
    <property type="entry name" value="B30.2/SPRY_sf"/>
</dbReference>